<proteinExistence type="predicted"/>
<dbReference type="Proteomes" id="UP000326924">
    <property type="component" value="Unassembled WGS sequence"/>
</dbReference>
<feature type="transmembrane region" description="Helical" evidence="5">
    <location>
        <begin position="270"/>
        <end position="289"/>
    </location>
</feature>
<name>A0A5J5EJ70_9PEZI</name>
<evidence type="ECO:0000256" key="2">
    <source>
        <dbReference type="ARBA" id="ARBA00022692"/>
    </source>
</evidence>
<dbReference type="GO" id="GO:0016020">
    <property type="term" value="C:membrane"/>
    <property type="evidence" value="ECO:0007669"/>
    <property type="project" value="UniProtKB-SubCell"/>
</dbReference>
<dbReference type="PANTHER" id="PTHR23507">
    <property type="entry name" value="ZGC:174356"/>
    <property type="match status" value="1"/>
</dbReference>
<evidence type="ECO:0000313" key="7">
    <source>
        <dbReference type="Proteomes" id="UP000326924"/>
    </source>
</evidence>
<sequence length="473" mass="50659">MAVARGSEEARLLLEHEDQSNRSPSSPARSKLTHRLLPVALLAALGSAGAAAPTVFAYAYLCCDNPLRCNEDEHQVYARTTALATTIANICGILALGPAAHFSRNRRSLGLSLWFLSRGLSERLTVAHKNIPLAIVGRAFEGAATDNILHFHLNAIYVEVAPESDSPRLLGLSLAFYMVGLAASPPVTGMFKEFTWSFYFAIAVFSLSIIYLQSCVPWTYHYRQQNDVKPAGRQNSTLSAWEATKGILKDTFSLSNPVISPLSLFCTQPFAALYGLALFNFTAGNAYFFPALMIHTSTRFAFTSQQNGFIFSLTSGATGIYMFLLLLVIPRTRIPSTLASFSRRIGRPFTWDFVFALVSMMTLAVALYLLSAANESWQIYVVAVVSALGNAAPAFVKSHLNAMVEESLKAQAVSALALCESLGSVASAIIVGAAQSLGGGGGGLPFFVASSLVISAAVFFFLAGCHGGPPSHG</sequence>
<accession>A0A5J5EJ70</accession>
<feature type="transmembrane region" description="Helical" evidence="5">
    <location>
        <begin position="446"/>
        <end position="465"/>
    </location>
</feature>
<feature type="transmembrane region" description="Helical" evidence="5">
    <location>
        <begin position="194"/>
        <end position="212"/>
    </location>
</feature>
<comment type="subcellular location">
    <subcellularLocation>
        <location evidence="1">Membrane</location>
        <topology evidence="1">Multi-pass membrane protein</topology>
    </subcellularLocation>
</comment>
<gene>
    <name evidence="6" type="ORF">FN846DRAFT_818283</name>
</gene>
<feature type="transmembrane region" description="Helical" evidence="5">
    <location>
        <begin position="309"/>
        <end position="329"/>
    </location>
</feature>
<dbReference type="SUPFAM" id="SSF103473">
    <property type="entry name" value="MFS general substrate transporter"/>
    <property type="match status" value="1"/>
</dbReference>
<dbReference type="OrthoDB" id="5425648at2759"/>
<dbReference type="AlphaFoldDB" id="A0A5J5EJ70"/>
<dbReference type="Gene3D" id="1.20.1250.20">
    <property type="entry name" value="MFS general substrate transporter like domains"/>
    <property type="match status" value="1"/>
</dbReference>
<evidence type="ECO:0000256" key="3">
    <source>
        <dbReference type="ARBA" id="ARBA00022989"/>
    </source>
</evidence>
<evidence type="ECO:0000256" key="1">
    <source>
        <dbReference type="ARBA" id="ARBA00004141"/>
    </source>
</evidence>
<comment type="caution">
    <text evidence="6">The sequence shown here is derived from an EMBL/GenBank/DDBJ whole genome shotgun (WGS) entry which is preliminary data.</text>
</comment>
<feature type="transmembrane region" description="Helical" evidence="5">
    <location>
        <begin position="377"/>
        <end position="396"/>
    </location>
</feature>
<dbReference type="EMBL" id="VXIS01000262">
    <property type="protein sequence ID" value="KAA8895460.1"/>
    <property type="molecule type" value="Genomic_DNA"/>
</dbReference>
<keyword evidence="4 5" id="KW-0472">Membrane</keyword>
<feature type="transmembrane region" description="Helical" evidence="5">
    <location>
        <begin position="36"/>
        <end position="61"/>
    </location>
</feature>
<keyword evidence="3 5" id="KW-1133">Transmembrane helix</keyword>
<feature type="transmembrane region" description="Helical" evidence="5">
    <location>
        <begin position="349"/>
        <end position="371"/>
    </location>
</feature>
<keyword evidence="2 5" id="KW-0812">Transmembrane</keyword>
<dbReference type="InterPro" id="IPR036259">
    <property type="entry name" value="MFS_trans_sf"/>
</dbReference>
<evidence type="ECO:0000313" key="6">
    <source>
        <dbReference type="EMBL" id="KAA8895460.1"/>
    </source>
</evidence>
<evidence type="ECO:0000256" key="4">
    <source>
        <dbReference type="ARBA" id="ARBA00023136"/>
    </source>
</evidence>
<dbReference type="PANTHER" id="PTHR23507:SF1">
    <property type="entry name" value="FI18259P1-RELATED"/>
    <property type="match status" value="1"/>
</dbReference>
<dbReference type="InParanoid" id="A0A5J5EJ70"/>
<organism evidence="6 7">
    <name type="scientific">Sphaerosporella brunnea</name>
    <dbReference type="NCBI Taxonomy" id="1250544"/>
    <lineage>
        <taxon>Eukaryota</taxon>
        <taxon>Fungi</taxon>
        <taxon>Dikarya</taxon>
        <taxon>Ascomycota</taxon>
        <taxon>Pezizomycotina</taxon>
        <taxon>Pezizomycetes</taxon>
        <taxon>Pezizales</taxon>
        <taxon>Pyronemataceae</taxon>
        <taxon>Sphaerosporella</taxon>
    </lineage>
</organism>
<protein>
    <submittedName>
        <fullName evidence="6">Major facilitator superfamily domain-containing protein</fullName>
    </submittedName>
</protein>
<evidence type="ECO:0000256" key="5">
    <source>
        <dbReference type="SAM" id="Phobius"/>
    </source>
</evidence>
<dbReference type="GO" id="GO:0022857">
    <property type="term" value="F:transmembrane transporter activity"/>
    <property type="evidence" value="ECO:0007669"/>
    <property type="project" value="TreeGrafter"/>
</dbReference>
<keyword evidence="7" id="KW-1185">Reference proteome</keyword>
<feature type="transmembrane region" description="Helical" evidence="5">
    <location>
        <begin position="81"/>
        <end position="102"/>
    </location>
</feature>
<feature type="transmembrane region" description="Helical" evidence="5">
    <location>
        <begin position="408"/>
        <end position="434"/>
    </location>
</feature>
<reference evidence="6 7" key="1">
    <citation type="submission" date="2019-09" db="EMBL/GenBank/DDBJ databases">
        <title>Draft genome of the ectomycorrhizal ascomycete Sphaerosporella brunnea.</title>
        <authorList>
            <consortium name="DOE Joint Genome Institute"/>
            <person name="Benucci G.M."/>
            <person name="Marozzi G."/>
            <person name="Antonielli L."/>
            <person name="Sanchez S."/>
            <person name="Marco P."/>
            <person name="Wang X."/>
            <person name="Falini L.B."/>
            <person name="Barry K."/>
            <person name="Haridas S."/>
            <person name="Lipzen A."/>
            <person name="Labutti K."/>
            <person name="Grigoriev I.V."/>
            <person name="Murat C."/>
            <person name="Martin F."/>
            <person name="Albertini E."/>
            <person name="Donnini D."/>
            <person name="Bonito G."/>
        </authorList>
    </citation>
    <scope>NUCLEOTIDE SEQUENCE [LARGE SCALE GENOMIC DNA]</scope>
    <source>
        <strain evidence="6 7">Sb_GMNB300</strain>
    </source>
</reference>